<dbReference type="RefSeq" id="WP_034646900.1">
    <property type="nucleotide sequence ID" value="NZ_ARZX01000027.1"/>
</dbReference>
<organism evidence="1 2">
    <name type="scientific">Cellulophaga geojensis KL-A</name>
    <dbReference type="NCBI Taxonomy" id="1328323"/>
    <lineage>
        <taxon>Bacteria</taxon>
        <taxon>Pseudomonadati</taxon>
        <taxon>Bacteroidota</taxon>
        <taxon>Flavobacteriia</taxon>
        <taxon>Flavobacteriales</taxon>
        <taxon>Flavobacteriaceae</taxon>
        <taxon>Cellulophaga</taxon>
    </lineage>
</organism>
<evidence type="ECO:0000313" key="1">
    <source>
        <dbReference type="EMBL" id="EWH11476.1"/>
    </source>
</evidence>
<gene>
    <name evidence="1" type="ORF">KLA_15805</name>
</gene>
<sequence length="455" mass="53169">MSENISIAHQYYKVQEHWKEALTHKEWKLAVWVAEYSDIEIISHFLDTEGSALGETEEVILKFTSVYTEDEEYEKHLWSEFTDWFNLENDPKYDMHKALIKDNYLKTPFVPNTKLAPTFSNLLLEIERFKKALIGIDPSLIIQFGLGMHQPGFGDWMHEMLKKDIPTAIRFVAIDIAKERHLKSFKRKTRSKVYEIHPQLNMLAAMKNEMKKEVKGSQPHSPDAKYKLTVLELMEALPKEKKMLPLIDRLFTEAKQLGEPSILVSSYLIVSHAYNTIKEPKKGLKHIEKAIVLTNTIKTSSQYYPLWRSSMLFKAAFLLNLSKEDEAFEVYEEIAQKASKNLDYFYIMEAYRICATIQMKKKKYEDAFEYALLALNGGCYLDLQTRQNSTFLYVANLAYNILEYILGEDEKRPIVEEHLELWLGKDWKKLISAEENLNQHYAPLPKEQELISITN</sequence>
<accession>A0ABP3B361</accession>
<dbReference type="EMBL" id="ARZX01000027">
    <property type="protein sequence ID" value="EWH11476.1"/>
    <property type="molecule type" value="Genomic_DNA"/>
</dbReference>
<protein>
    <submittedName>
        <fullName evidence="1">Uncharacterized protein</fullName>
    </submittedName>
</protein>
<proteinExistence type="predicted"/>
<dbReference type="Proteomes" id="UP000019275">
    <property type="component" value="Unassembled WGS sequence"/>
</dbReference>
<reference evidence="1 2" key="1">
    <citation type="journal article" date="2014" name="Genome Announc.">
        <title>Draft Genome Sequence of the Carrageenan-Degrading Bacterium Cellulophaga sp. Strain KL-A, Isolated from Decaying Marine Algae.</title>
        <authorList>
            <person name="Shan D."/>
            <person name="Ying J."/>
            <person name="Li X."/>
            <person name="Gao Z."/>
            <person name="Wei G."/>
            <person name="Shao Z."/>
        </authorList>
    </citation>
    <scope>NUCLEOTIDE SEQUENCE [LARGE SCALE GENOMIC DNA]</scope>
    <source>
        <strain evidence="1 2">KL-A</strain>
    </source>
</reference>
<keyword evidence="2" id="KW-1185">Reference proteome</keyword>
<name>A0ABP3B361_9FLAO</name>
<dbReference type="SUPFAM" id="SSF48452">
    <property type="entry name" value="TPR-like"/>
    <property type="match status" value="1"/>
</dbReference>
<dbReference type="Gene3D" id="1.25.40.10">
    <property type="entry name" value="Tetratricopeptide repeat domain"/>
    <property type="match status" value="1"/>
</dbReference>
<dbReference type="InterPro" id="IPR011990">
    <property type="entry name" value="TPR-like_helical_dom_sf"/>
</dbReference>
<evidence type="ECO:0000313" key="2">
    <source>
        <dbReference type="Proteomes" id="UP000019275"/>
    </source>
</evidence>
<comment type="caution">
    <text evidence="1">The sequence shown here is derived from an EMBL/GenBank/DDBJ whole genome shotgun (WGS) entry which is preliminary data.</text>
</comment>